<comment type="caution">
    <text evidence="2">The sequence shown here is derived from an EMBL/GenBank/DDBJ whole genome shotgun (WGS) entry which is preliminary data.</text>
</comment>
<reference evidence="2" key="1">
    <citation type="submission" date="2020-08" db="EMBL/GenBank/DDBJ databases">
        <title>Multicomponent nature underlies the extraordinary mechanical properties of spider dragline silk.</title>
        <authorList>
            <person name="Kono N."/>
            <person name="Nakamura H."/>
            <person name="Mori M."/>
            <person name="Yoshida Y."/>
            <person name="Ohtoshi R."/>
            <person name="Malay A.D."/>
            <person name="Moran D.A.P."/>
            <person name="Tomita M."/>
            <person name="Numata K."/>
            <person name="Arakawa K."/>
        </authorList>
    </citation>
    <scope>NUCLEOTIDE SEQUENCE</scope>
</reference>
<evidence type="ECO:0000313" key="3">
    <source>
        <dbReference type="Proteomes" id="UP000887013"/>
    </source>
</evidence>
<keyword evidence="3" id="KW-1185">Reference proteome</keyword>
<sequence length="91" mass="10196">MLVASMVAYWNTTSSAFSLHPVEKRPTFIPHLFNSKAFRLICSPDVFFYVNDVSTLWTNSNVKSLPLSCAGFILCDSTSLCRKPSAVKHDH</sequence>
<gene>
    <name evidence="2" type="ORF">NPIL_254211</name>
    <name evidence="1" type="ORF">NPIL_680091</name>
</gene>
<evidence type="ECO:0000313" key="1">
    <source>
        <dbReference type="EMBL" id="GFS81535.1"/>
    </source>
</evidence>
<proteinExistence type="predicted"/>
<organism evidence="2 3">
    <name type="scientific">Nephila pilipes</name>
    <name type="common">Giant wood spider</name>
    <name type="synonym">Nephila maculata</name>
    <dbReference type="NCBI Taxonomy" id="299642"/>
    <lineage>
        <taxon>Eukaryota</taxon>
        <taxon>Metazoa</taxon>
        <taxon>Ecdysozoa</taxon>
        <taxon>Arthropoda</taxon>
        <taxon>Chelicerata</taxon>
        <taxon>Arachnida</taxon>
        <taxon>Araneae</taxon>
        <taxon>Araneomorphae</taxon>
        <taxon>Entelegynae</taxon>
        <taxon>Araneoidea</taxon>
        <taxon>Nephilidae</taxon>
        <taxon>Nephila</taxon>
    </lineage>
</organism>
<dbReference type="AlphaFoldDB" id="A0A8X6PAJ4"/>
<evidence type="ECO:0000313" key="2">
    <source>
        <dbReference type="EMBL" id="GFT60367.1"/>
    </source>
</evidence>
<dbReference type="Proteomes" id="UP000887013">
    <property type="component" value="Unassembled WGS sequence"/>
</dbReference>
<protein>
    <submittedName>
        <fullName evidence="2">Uncharacterized protein</fullName>
    </submittedName>
</protein>
<name>A0A8X6PAJ4_NEPPI</name>
<dbReference type="EMBL" id="BMAW01051619">
    <property type="protein sequence ID" value="GFS81535.1"/>
    <property type="molecule type" value="Genomic_DNA"/>
</dbReference>
<dbReference type="EMBL" id="BMAW01067557">
    <property type="protein sequence ID" value="GFT60367.1"/>
    <property type="molecule type" value="Genomic_DNA"/>
</dbReference>
<accession>A0A8X6PAJ4</accession>